<dbReference type="SUPFAM" id="SSF53098">
    <property type="entry name" value="Ribonuclease H-like"/>
    <property type="match status" value="1"/>
</dbReference>
<dbReference type="PROSITE" id="PS50994">
    <property type="entry name" value="INTEGRASE"/>
    <property type="match status" value="1"/>
</dbReference>
<gene>
    <name evidence="4" type="primary">LOC117534630</name>
</gene>
<evidence type="ECO:0000313" key="4">
    <source>
        <dbReference type="RefSeq" id="XP_034054774.1"/>
    </source>
</evidence>
<dbReference type="GO" id="GO:0015074">
    <property type="term" value="P:DNA integration"/>
    <property type="evidence" value="ECO:0007669"/>
    <property type="project" value="InterPro"/>
</dbReference>
<dbReference type="InterPro" id="IPR001584">
    <property type="entry name" value="Integrase_cat-core"/>
</dbReference>
<evidence type="ECO:0000256" key="1">
    <source>
        <dbReference type="SAM" id="MobiDB-lite"/>
    </source>
</evidence>
<dbReference type="AlphaFoldDB" id="A0A6P8SV18"/>
<protein>
    <submittedName>
        <fullName evidence="4">Uncharacterized protein LOC117534630 isoform X3</fullName>
    </submittedName>
</protein>
<dbReference type="Proteomes" id="UP000515161">
    <property type="component" value="Unplaced"/>
</dbReference>
<accession>A0A6P8SV18</accession>
<dbReference type="InterPro" id="IPR050951">
    <property type="entry name" value="Retrovirus_Pol_polyprotein"/>
</dbReference>
<dbReference type="GO" id="GO:0003676">
    <property type="term" value="F:nucleic acid binding"/>
    <property type="evidence" value="ECO:0007669"/>
    <property type="project" value="InterPro"/>
</dbReference>
<dbReference type="InterPro" id="IPR012337">
    <property type="entry name" value="RNaseH-like_sf"/>
</dbReference>
<dbReference type="PANTHER" id="PTHR37984:SF5">
    <property type="entry name" value="PROTEIN NYNRIN-LIKE"/>
    <property type="match status" value="1"/>
</dbReference>
<dbReference type="RefSeq" id="XP_034054774.1">
    <property type="nucleotide sequence ID" value="XM_034198883.1"/>
</dbReference>
<reference evidence="4" key="1">
    <citation type="submission" date="2025-08" db="UniProtKB">
        <authorList>
            <consortium name="RefSeq"/>
        </authorList>
    </citation>
    <scope>IDENTIFICATION</scope>
</reference>
<feature type="compositionally biased region" description="Basic residues" evidence="1">
    <location>
        <begin position="300"/>
        <end position="309"/>
    </location>
</feature>
<dbReference type="InterPro" id="IPR036397">
    <property type="entry name" value="RNaseH_sf"/>
</dbReference>
<keyword evidence="3" id="KW-1185">Reference proteome</keyword>
<evidence type="ECO:0000259" key="2">
    <source>
        <dbReference type="PROSITE" id="PS50994"/>
    </source>
</evidence>
<feature type="compositionally biased region" description="Low complexity" evidence="1">
    <location>
        <begin position="273"/>
        <end position="296"/>
    </location>
</feature>
<name>A0A6P8SV18_GYMAC</name>
<evidence type="ECO:0000313" key="3">
    <source>
        <dbReference type="Proteomes" id="UP000515161"/>
    </source>
</evidence>
<feature type="region of interest" description="Disordered" evidence="1">
    <location>
        <begin position="265"/>
        <end position="309"/>
    </location>
</feature>
<organism evidence="3 4">
    <name type="scientific">Gymnodraco acuticeps</name>
    <name type="common">Antarctic dragonfish</name>
    <dbReference type="NCBI Taxonomy" id="8218"/>
    <lineage>
        <taxon>Eukaryota</taxon>
        <taxon>Metazoa</taxon>
        <taxon>Chordata</taxon>
        <taxon>Craniata</taxon>
        <taxon>Vertebrata</taxon>
        <taxon>Euteleostomi</taxon>
        <taxon>Actinopterygii</taxon>
        <taxon>Neopterygii</taxon>
        <taxon>Teleostei</taxon>
        <taxon>Neoteleostei</taxon>
        <taxon>Acanthomorphata</taxon>
        <taxon>Eupercaria</taxon>
        <taxon>Perciformes</taxon>
        <taxon>Notothenioidei</taxon>
        <taxon>Bathydraconidae</taxon>
        <taxon>Gymnodraco</taxon>
    </lineage>
</organism>
<proteinExistence type="predicted"/>
<dbReference type="GeneID" id="117534630"/>
<feature type="domain" description="Integrase catalytic" evidence="2">
    <location>
        <begin position="53"/>
        <end position="144"/>
    </location>
</feature>
<dbReference type="PANTHER" id="PTHR37984">
    <property type="entry name" value="PROTEIN CBG26694"/>
    <property type="match status" value="1"/>
</dbReference>
<dbReference type="Gene3D" id="3.30.420.10">
    <property type="entry name" value="Ribonuclease H-like superfamily/Ribonuclease H"/>
    <property type="match status" value="1"/>
</dbReference>
<sequence length="309" mass="35114">MWCTSKTANRPGLCVLQQGIVLMQYESPICNCSCCATLLFVCPNDNFKLNSGLCETLNIKIILCSAYHPQTNGLVEKLNGTIQRSLNKIVAGHPKRWDQVLQSTMFALRTKKQLTTKYIPYYLMSGREARYPSEVPKEYLVKEEKVSRLVEMEEVHEGLKKQEAVFTEVKHNMKRSQDNVRKSKVKKGQEDNFQVGDQVLRRNVRQEQRKGGKLEDDWLGPFIILELEGEKAIVGKGAKKLQTNIDHLTHYFQPEERIPAKLQKLSDPSPLAGPQHTNTHPQHTNTHHTNTTSGTSIHGLQRRNGTKGS</sequence>